<proteinExistence type="predicted"/>
<evidence type="ECO:0000313" key="2">
    <source>
        <dbReference type="EMBL" id="MBB3048099.1"/>
    </source>
</evidence>
<feature type="region of interest" description="Disordered" evidence="1">
    <location>
        <begin position="43"/>
        <end position="63"/>
    </location>
</feature>
<dbReference type="SUPFAM" id="SSF158855">
    <property type="entry name" value="Lipase chaperone-like"/>
    <property type="match status" value="1"/>
</dbReference>
<gene>
    <name evidence="2" type="ORF">FHR99_002365</name>
</gene>
<dbReference type="AlphaFoldDB" id="A0A7W4W618"/>
<dbReference type="Proteomes" id="UP000537130">
    <property type="component" value="Unassembled WGS sequence"/>
</dbReference>
<evidence type="ECO:0000313" key="3">
    <source>
        <dbReference type="Proteomes" id="UP000537130"/>
    </source>
</evidence>
<reference evidence="2 3" key="1">
    <citation type="submission" date="2020-08" db="EMBL/GenBank/DDBJ databases">
        <title>Genomic Encyclopedia of Type Strains, Phase III (KMG-III): the genomes of soil and plant-associated and newly described type strains.</title>
        <authorList>
            <person name="Whitman W."/>
        </authorList>
    </citation>
    <scope>NUCLEOTIDE SEQUENCE [LARGE SCALE GENOMIC DNA]</scope>
    <source>
        <strain evidence="2 3">CECT 8654</strain>
    </source>
</reference>
<sequence length="346" mass="39798">MTKKLSITLGTSAALAALVFTFWPERDSPSQEPTVEPVASINAKPDAHASAPSKDTNSTRQWNSDQERDAFFIADMQGRFAPHIHIQHAQIRLIEQVISYLREHYPDDWRSRVAALLGASFPELADELLNKFDSLERYNEWLLADRKQLQQMSPEDRRQALWDKRYAAFGEDAEVIWAAEIRNQNISDALIELDQSSSSNLQEKLGSLVNVIEQNYGEHSEAFIQSRQTELMNKFIQLPSVQSSLRELPATERRAELRSLRQSLGMDEEALDRWEALDNQRDQAWSTGQDYMARREDILSRYDGSRQQEELYALQQSVFGNDAALIRQEEAAGFYRYAGQRRIGRE</sequence>
<feature type="compositionally biased region" description="Polar residues" evidence="1">
    <location>
        <begin position="53"/>
        <end position="63"/>
    </location>
</feature>
<organism evidence="2 3">
    <name type="scientific">Litorivivens lipolytica</name>
    <dbReference type="NCBI Taxonomy" id="1524264"/>
    <lineage>
        <taxon>Bacteria</taxon>
        <taxon>Pseudomonadati</taxon>
        <taxon>Pseudomonadota</taxon>
        <taxon>Gammaproteobacteria</taxon>
        <taxon>Litorivivens</taxon>
    </lineage>
</organism>
<keyword evidence="3" id="KW-1185">Reference proteome</keyword>
<protein>
    <recommendedName>
        <fullName evidence="4">Lipase modulator</fullName>
    </recommendedName>
</protein>
<accession>A0A7W4W618</accession>
<name>A0A7W4W618_9GAMM</name>
<evidence type="ECO:0000256" key="1">
    <source>
        <dbReference type="SAM" id="MobiDB-lite"/>
    </source>
</evidence>
<dbReference type="EMBL" id="JACHWY010000002">
    <property type="protein sequence ID" value="MBB3048099.1"/>
    <property type="molecule type" value="Genomic_DNA"/>
</dbReference>
<comment type="caution">
    <text evidence="2">The sequence shown here is derived from an EMBL/GenBank/DDBJ whole genome shotgun (WGS) entry which is preliminary data.</text>
</comment>
<dbReference type="RefSeq" id="WP_183410864.1">
    <property type="nucleotide sequence ID" value="NZ_JACHWY010000002.1"/>
</dbReference>
<evidence type="ECO:0008006" key="4">
    <source>
        <dbReference type="Google" id="ProtNLM"/>
    </source>
</evidence>